<proteinExistence type="predicted"/>
<evidence type="ECO:0000313" key="2">
    <source>
        <dbReference type="WBParaSite" id="ACRNAN_Path_762.g2892.t1"/>
    </source>
</evidence>
<protein>
    <submittedName>
        <fullName evidence="2">EGF domain-specific O-linked N-acetylglucosamine transferase</fullName>
    </submittedName>
</protein>
<name>A0A914CBD2_9BILA</name>
<dbReference type="AlphaFoldDB" id="A0A914CBD2"/>
<dbReference type="Proteomes" id="UP000887540">
    <property type="component" value="Unplaced"/>
</dbReference>
<dbReference type="WBParaSite" id="ACRNAN_Path_762.g2892.t1">
    <property type="protein sequence ID" value="ACRNAN_Path_762.g2892.t1"/>
    <property type="gene ID" value="ACRNAN_Path_762.g2892"/>
</dbReference>
<keyword evidence="1" id="KW-1185">Reference proteome</keyword>
<organism evidence="1 2">
    <name type="scientific">Acrobeloides nanus</name>
    <dbReference type="NCBI Taxonomy" id="290746"/>
    <lineage>
        <taxon>Eukaryota</taxon>
        <taxon>Metazoa</taxon>
        <taxon>Ecdysozoa</taxon>
        <taxon>Nematoda</taxon>
        <taxon>Chromadorea</taxon>
        <taxon>Rhabditida</taxon>
        <taxon>Tylenchina</taxon>
        <taxon>Cephalobomorpha</taxon>
        <taxon>Cephaloboidea</taxon>
        <taxon>Cephalobidae</taxon>
        <taxon>Acrobeloides</taxon>
    </lineage>
</organism>
<evidence type="ECO:0000313" key="1">
    <source>
        <dbReference type="Proteomes" id="UP000887540"/>
    </source>
</evidence>
<sequence>MHGSGLTHMLFLPDWAGVFEIYNCEDPNCYKDLASLRGVKYWTWTKEDRVYPQGKGMHPTMKTPHKKFDNYSFDVEEFLRIVRQMVEYVRRHPEFVKAQRKLRRKKADEEL</sequence>
<reference evidence="2" key="1">
    <citation type="submission" date="2022-11" db="UniProtKB">
        <authorList>
            <consortium name="WormBaseParasite"/>
        </authorList>
    </citation>
    <scope>IDENTIFICATION</scope>
</reference>
<accession>A0A914CBD2</accession>